<dbReference type="EMBL" id="CP000108">
    <property type="protein sequence ID" value="ABB28463.1"/>
    <property type="molecule type" value="Genomic_DNA"/>
</dbReference>
<dbReference type="OrthoDB" id="9857702at2"/>
<organism evidence="1">
    <name type="scientific">Chlorobium chlorochromatii (strain CaD3)</name>
    <dbReference type="NCBI Taxonomy" id="340177"/>
    <lineage>
        <taxon>Bacteria</taxon>
        <taxon>Pseudomonadati</taxon>
        <taxon>Chlorobiota</taxon>
        <taxon>Chlorobiia</taxon>
        <taxon>Chlorobiales</taxon>
        <taxon>Chlorobiaceae</taxon>
        <taxon>Chlorobium/Pelodictyon group</taxon>
        <taxon>Chlorobium</taxon>
    </lineage>
</organism>
<proteinExistence type="predicted"/>
<reference evidence="1" key="1">
    <citation type="submission" date="2005-08" db="EMBL/GenBank/DDBJ databases">
        <title>Complete sequence of Chlorobium chlorochromatii CaD3.</title>
        <authorList>
            <person name="Copeland A."/>
            <person name="Lucas S."/>
            <person name="Lapidus A."/>
            <person name="Barry K."/>
            <person name="Detter J.C."/>
            <person name="Glavina T."/>
            <person name="Hammon N."/>
            <person name="Israni S."/>
            <person name="Pitluck S."/>
            <person name="Bryant D."/>
            <person name="Schmutz J."/>
            <person name="Larimer F."/>
            <person name="Land M."/>
            <person name="Kyrpides N."/>
            <person name="Ivanova N."/>
            <person name="Richardson P."/>
        </authorList>
    </citation>
    <scope>NUCLEOTIDE SEQUENCE [LARGE SCALE GENOMIC DNA]</scope>
    <source>
        <strain evidence="1">CaD3</strain>
    </source>
</reference>
<dbReference type="AlphaFoldDB" id="Q3ARB2"/>
<dbReference type="HOGENOM" id="CLU_2045514_0_0_10"/>
<dbReference type="KEGG" id="cch:Cag_1201"/>
<gene>
    <name evidence="1" type="ordered locus">Cag_1201</name>
</gene>
<sequence length="120" mass="12743">MSFDATSIEYAFAKLIGNTTGARSTSHDADVFRGGNPKNLAKALSDAADALEEKVKSVPFAAADTEPGGAKARIDVAISRLHKIAESMSKSATVSREDYHWEIIGCLVSTIADLLEKAKC</sequence>
<accession>Q3ARB2</accession>
<name>Q3ARB2_CHLCH</name>
<dbReference type="STRING" id="340177.Cag_1201"/>
<evidence type="ECO:0000313" key="1">
    <source>
        <dbReference type="EMBL" id="ABB28463.1"/>
    </source>
</evidence>
<protein>
    <submittedName>
        <fullName evidence="1">Uncharacterized protein</fullName>
    </submittedName>
</protein>